<comment type="caution">
    <text evidence="1">The sequence shown here is derived from an EMBL/GenBank/DDBJ whole genome shotgun (WGS) entry which is preliminary data.</text>
</comment>
<dbReference type="Proteomes" id="UP000580654">
    <property type="component" value="Unassembled WGS sequence"/>
</dbReference>
<keyword evidence="2" id="KW-1185">Reference proteome</keyword>
<protein>
    <submittedName>
        <fullName evidence="1">Uncharacterized protein</fullName>
    </submittedName>
</protein>
<dbReference type="AlphaFoldDB" id="A0A840Y2Y6"/>
<evidence type="ECO:0000313" key="2">
    <source>
        <dbReference type="Proteomes" id="UP000580654"/>
    </source>
</evidence>
<reference evidence="1 2" key="1">
    <citation type="submission" date="2020-08" db="EMBL/GenBank/DDBJ databases">
        <title>Genomic Encyclopedia of Type Strains, Phase IV (KMG-IV): sequencing the most valuable type-strain genomes for metagenomic binning, comparative biology and taxonomic classification.</title>
        <authorList>
            <person name="Goeker M."/>
        </authorList>
    </citation>
    <scope>NUCLEOTIDE SEQUENCE [LARGE SCALE GENOMIC DNA]</scope>
    <source>
        <strain evidence="1 2">DSM 25622</strain>
    </source>
</reference>
<gene>
    <name evidence="1" type="ORF">FHS87_003527</name>
</gene>
<organism evidence="1 2">
    <name type="scientific">Muricoccus pecuniae</name>
    <dbReference type="NCBI Taxonomy" id="693023"/>
    <lineage>
        <taxon>Bacteria</taxon>
        <taxon>Pseudomonadati</taxon>
        <taxon>Pseudomonadota</taxon>
        <taxon>Alphaproteobacteria</taxon>
        <taxon>Acetobacterales</taxon>
        <taxon>Roseomonadaceae</taxon>
        <taxon>Muricoccus</taxon>
    </lineage>
</organism>
<proteinExistence type="predicted"/>
<evidence type="ECO:0000313" key="1">
    <source>
        <dbReference type="EMBL" id="MBB5695468.1"/>
    </source>
</evidence>
<dbReference type="EMBL" id="JACIJD010000018">
    <property type="protein sequence ID" value="MBB5695468.1"/>
    <property type="molecule type" value="Genomic_DNA"/>
</dbReference>
<sequence>MATIRKGQVRKVGGRVMQFQAAFVAESPQDAA</sequence>
<accession>A0A840Y2Y6</accession>
<name>A0A840Y2Y6_9PROT</name>